<evidence type="ECO:0000313" key="2">
    <source>
        <dbReference type="EMBL" id="KAK3251909.1"/>
    </source>
</evidence>
<keyword evidence="1" id="KW-0812">Transmembrane</keyword>
<proteinExistence type="predicted"/>
<evidence type="ECO:0000313" key="3">
    <source>
        <dbReference type="Proteomes" id="UP001190700"/>
    </source>
</evidence>
<dbReference type="Proteomes" id="UP001190700">
    <property type="component" value="Unassembled WGS sequence"/>
</dbReference>
<evidence type="ECO:0000256" key="1">
    <source>
        <dbReference type="SAM" id="Phobius"/>
    </source>
</evidence>
<keyword evidence="3" id="KW-1185">Reference proteome</keyword>
<keyword evidence="1" id="KW-0472">Membrane</keyword>
<sequence length="292" mass="33272">MWSARVSFRSYTPTDITQSSFVLTPAACIPRKRRAHHRLKHPSLLVKFLRLSSHPPPLAKRCIVPDCFSSPDSAVVDTQGGTPAKIWHQLDVPHYTPRKVPRWFLLLLTFAHNATYGAIGILLTCLSPSAPWWALVVSSNTTATIGILTHWAGHQRWSRAWFKTHVPGHHTFFRPEKRFLTDAARTDERQFPGEFDERLAYIPSAFTGPLLLAALQVPGTGILAGVGASVFLLLAAEELHNAFHTAGHQWERWEMFHYLRSLHYYHHARDMQHNFAMGDFSVDWLLFGVRRQ</sequence>
<protein>
    <recommendedName>
        <fullName evidence="4">Fatty acid hydroxylase domain-containing protein</fullName>
    </recommendedName>
</protein>
<name>A0AAE0CCW4_9CHLO</name>
<organism evidence="2 3">
    <name type="scientific">Cymbomonas tetramitiformis</name>
    <dbReference type="NCBI Taxonomy" id="36881"/>
    <lineage>
        <taxon>Eukaryota</taxon>
        <taxon>Viridiplantae</taxon>
        <taxon>Chlorophyta</taxon>
        <taxon>Pyramimonadophyceae</taxon>
        <taxon>Pyramimonadales</taxon>
        <taxon>Pyramimonadaceae</taxon>
        <taxon>Cymbomonas</taxon>
    </lineage>
</organism>
<reference evidence="2 3" key="1">
    <citation type="journal article" date="2015" name="Genome Biol. Evol.">
        <title>Comparative Genomics of a Bacterivorous Green Alga Reveals Evolutionary Causalities and Consequences of Phago-Mixotrophic Mode of Nutrition.</title>
        <authorList>
            <person name="Burns J.A."/>
            <person name="Paasch A."/>
            <person name="Narechania A."/>
            <person name="Kim E."/>
        </authorList>
    </citation>
    <scope>NUCLEOTIDE SEQUENCE [LARGE SCALE GENOMIC DNA]</scope>
    <source>
        <strain evidence="2 3">PLY_AMNH</strain>
    </source>
</reference>
<feature type="transmembrane region" description="Helical" evidence="1">
    <location>
        <begin position="130"/>
        <end position="153"/>
    </location>
</feature>
<keyword evidence="1" id="KW-1133">Transmembrane helix</keyword>
<accession>A0AAE0CCW4</accession>
<evidence type="ECO:0008006" key="4">
    <source>
        <dbReference type="Google" id="ProtNLM"/>
    </source>
</evidence>
<gene>
    <name evidence="2" type="ORF">CYMTET_38774</name>
</gene>
<comment type="caution">
    <text evidence="2">The sequence shown here is derived from an EMBL/GenBank/DDBJ whole genome shotgun (WGS) entry which is preliminary data.</text>
</comment>
<feature type="transmembrane region" description="Helical" evidence="1">
    <location>
        <begin position="103"/>
        <end position="124"/>
    </location>
</feature>
<dbReference type="EMBL" id="LGRX02025759">
    <property type="protein sequence ID" value="KAK3251909.1"/>
    <property type="molecule type" value="Genomic_DNA"/>
</dbReference>
<dbReference type="AlphaFoldDB" id="A0AAE0CCW4"/>